<keyword evidence="1" id="KW-0812">Transmembrane</keyword>
<dbReference type="RefSeq" id="XP_021713680.1">
    <property type="nucleotide sequence ID" value="XM_021857988.1"/>
</dbReference>
<sequence>MNDWASPLIATALFAFLQPGLILQIPGKQQPVSFMNMKTSAASILFHAVIYGLLVMLFLVFLDIHLYV</sequence>
<dbReference type="Proteomes" id="UP000596660">
    <property type="component" value="Unplaced"/>
</dbReference>
<name>A0A803KWN7_CHEQI</name>
<gene>
    <name evidence="2" type="primary">LOC110681851</name>
</gene>
<keyword evidence="1" id="KW-1133">Transmembrane helix</keyword>
<dbReference type="Pfam" id="PF11820">
    <property type="entry name" value="DUF3339"/>
    <property type="match status" value="1"/>
</dbReference>
<protein>
    <submittedName>
        <fullName evidence="2">Uncharacterized protein</fullName>
    </submittedName>
</protein>
<dbReference type="EnsemblPlants" id="AUR62003445-RA">
    <property type="protein sequence ID" value="AUR62003445-RA:cds"/>
    <property type="gene ID" value="AUR62003445"/>
</dbReference>
<accession>A0A803KWN7</accession>
<reference evidence="2" key="1">
    <citation type="journal article" date="2017" name="Nature">
        <title>The genome of Chenopodium quinoa.</title>
        <authorList>
            <person name="Jarvis D.E."/>
            <person name="Ho Y.S."/>
            <person name="Lightfoot D.J."/>
            <person name="Schmoeckel S.M."/>
            <person name="Li B."/>
            <person name="Borm T.J.A."/>
            <person name="Ohyanagi H."/>
            <person name="Mineta K."/>
            <person name="Michell C.T."/>
            <person name="Saber N."/>
            <person name="Kharbatia N.M."/>
            <person name="Rupper R.R."/>
            <person name="Sharp A.R."/>
            <person name="Dally N."/>
            <person name="Boughton B.A."/>
            <person name="Woo Y.H."/>
            <person name="Gao G."/>
            <person name="Schijlen E.G.W.M."/>
            <person name="Guo X."/>
            <person name="Momin A.A."/>
            <person name="Negrao S."/>
            <person name="Al-Babili S."/>
            <person name="Gehring C."/>
            <person name="Roessner U."/>
            <person name="Jung C."/>
            <person name="Murphy K."/>
            <person name="Arold S.T."/>
            <person name="Gojobori T."/>
            <person name="van der Linden C.G."/>
            <person name="van Loo E.N."/>
            <person name="Jellen E.N."/>
            <person name="Maughan P.J."/>
            <person name="Tester M."/>
        </authorList>
    </citation>
    <scope>NUCLEOTIDE SEQUENCE [LARGE SCALE GENOMIC DNA]</scope>
    <source>
        <strain evidence="2">cv. PI 614886</strain>
    </source>
</reference>
<feature type="transmembrane region" description="Helical" evidence="1">
    <location>
        <begin position="40"/>
        <end position="62"/>
    </location>
</feature>
<evidence type="ECO:0000313" key="3">
    <source>
        <dbReference type="Proteomes" id="UP000596660"/>
    </source>
</evidence>
<reference evidence="2" key="2">
    <citation type="submission" date="2021-03" db="UniProtKB">
        <authorList>
            <consortium name="EnsemblPlants"/>
        </authorList>
    </citation>
    <scope>IDENTIFICATION</scope>
</reference>
<dbReference type="KEGG" id="cqi:110681851"/>
<keyword evidence="3" id="KW-1185">Reference proteome</keyword>
<dbReference type="PANTHER" id="PTHR33128">
    <property type="entry name" value="OS05G0103400 PROTEIN"/>
    <property type="match status" value="1"/>
</dbReference>
<dbReference type="PANTHER" id="PTHR33128:SF54">
    <property type="entry name" value="OS01G0849500 PROTEIN"/>
    <property type="match status" value="1"/>
</dbReference>
<evidence type="ECO:0000256" key="1">
    <source>
        <dbReference type="SAM" id="Phobius"/>
    </source>
</evidence>
<dbReference type="OrthoDB" id="1926777at2759"/>
<dbReference type="AlphaFoldDB" id="A0A803KWN7"/>
<dbReference type="InterPro" id="IPR021775">
    <property type="entry name" value="DUF3339"/>
</dbReference>
<dbReference type="OMA" id="IFQMPGK"/>
<keyword evidence="1" id="KW-0472">Membrane</keyword>
<dbReference type="Gramene" id="AUR62003445-RA">
    <property type="protein sequence ID" value="AUR62003445-RA:cds"/>
    <property type="gene ID" value="AUR62003445"/>
</dbReference>
<organism evidence="2 3">
    <name type="scientific">Chenopodium quinoa</name>
    <name type="common">Quinoa</name>
    <dbReference type="NCBI Taxonomy" id="63459"/>
    <lineage>
        <taxon>Eukaryota</taxon>
        <taxon>Viridiplantae</taxon>
        <taxon>Streptophyta</taxon>
        <taxon>Embryophyta</taxon>
        <taxon>Tracheophyta</taxon>
        <taxon>Spermatophyta</taxon>
        <taxon>Magnoliopsida</taxon>
        <taxon>eudicotyledons</taxon>
        <taxon>Gunneridae</taxon>
        <taxon>Pentapetalae</taxon>
        <taxon>Caryophyllales</taxon>
        <taxon>Chenopodiaceae</taxon>
        <taxon>Chenopodioideae</taxon>
        <taxon>Atripliceae</taxon>
        <taxon>Chenopodium</taxon>
    </lineage>
</organism>
<proteinExistence type="predicted"/>
<dbReference type="GeneID" id="110681851"/>
<evidence type="ECO:0000313" key="2">
    <source>
        <dbReference type="EnsemblPlants" id="AUR62003445-RA:cds"/>
    </source>
</evidence>